<dbReference type="PANTHER" id="PTHR45436:SF10">
    <property type="entry name" value="HISTIDINE KINASE"/>
    <property type="match status" value="1"/>
</dbReference>
<dbReference type="InterPro" id="IPR036097">
    <property type="entry name" value="HisK_dim/P_sf"/>
</dbReference>
<feature type="transmembrane region" description="Helical" evidence="8">
    <location>
        <begin position="178"/>
        <end position="201"/>
    </location>
</feature>
<evidence type="ECO:0000256" key="7">
    <source>
        <dbReference type="ARBA" id="ARBA00022989"/>
    </source>
</evidence>
<keyword evidence="3" id="KW-0597">Phosphoprotein</keyword>
<evidence type="ECO:0000256" key="4">
    <source>
        <dbReference type="ARBA" id="ARBA00022679"/>
    </source>
</evidence>
<comment type="catalytic activity">
    <reaction evidence="1">
        <text>ATP + protein L-histidine = ADP + protein N-phospho-L-histidine.</text>
        <dbReference type="EC" id="2.7.13.3"/>
    </reaction>
</comment>
<dbReference type="Pfam" id="PF02518">
    <property type="entry name" value="HATPase_c"/>
    <property type="match status" value="1"/>
</dbReference>
<keyword evidence="11" id="KW-1185">Reference proteome</keyword>
<feature type="domain" description="Histidine kinase" evidence="9">
    <location>
        <begin position="256"/>
        <end position="466"/>
    </location>
</feature>
<dbReference type="Gene3D" id="1.10.287.130">
    <property type="match status" value="1"/>
</dbReference>
<dbReference type="InterPro" id="IPR036890">
    <property type="entry name" value="HATPase_C_sf"/>
</dbReference>
<dbReference type="EC" id="2.7.13.3" evidence="2"/>
<dbReference type="GO" id="GO:0000155">
    <property type="term" value="F:phosphorelay sensor kinase activity"/>
    <property type="evidence" value="ECO:0007669"/>
    <property type="project" value="InterPro"/>
</dbReference>
<evidence type="ECO:0000256" key="1">
    <source>
        <dbReference type="ARBA" id="ARBA00000085"/>
    </source>
</evidence>
<sequence length="466" mass="52381">MLGLGFYYLIDKTEDSIRPRYMETVEESLNDTAHILSASIEENLPDEKPTTSILKKIASSILSPIFKNAKARNFEAKIYSLTKTETDIQAYVTDHNGLVIFDSEGYREGLDYSKFNDVLLTLKGKYGARSSKLQDASGEGALFVAAPISWNQQVIGVITVVKPKISVVPFIELAKEKFWRITLVVGFSIAFVFSILAYLMFRPIGKLSVYVAALRNKSRIPFPKIGLKELELLGKEIDSLVSALEGKEYIENYVQTLTHEIKSPLSSIIASSELLETHPENSKILLENISKEGKRIQRIIEQMLSLSSLEGKKYLLKREEVDLNEVLKEVISSFDLEFQTKGIKYQLAGPKAVILADREYLGIAFQNLIRNSMDFANFGDRIQINISKLDDSIVKVDVLDEGSTIPEYALSRIQERFYSLPRPHTHQKSSGLGLSIVKQIAELHHAELLVQNREGNGVQASLIFRS</sequence>
<protein>
    <recommendedName>
        <fullName evidence="2">histidine kinase</fullName>
        <ecNumber evidence="2">2.7.13.3</ecNumber>
    </recommendedName>
</protein>
<keyword evidence="4" id="KW-0808">Transferase</keyword>
<dbReference type="Pfam" id="PF00512">
    <property type="entry name" value="HisKA"/>
    <property type="match status" value="1"/>
</dbReference>
<dbReference type="SMART" id="SM00388">
    <property type="entry name" value="HisKA"/>
    <property type="match status" value="1"/>
</dbReference>
<accession>A0A4R9JVY9</accession>
<evidence type="ECO:0000256" key="5">
    <source>
        <dbReference type="ARBA" id="ARBA00022692"/>
    </source>
</evidence>
<keyword evidence="5 8" id="KW-0812">Transmembrane</keyword>
<keyword evidence="7 8" id="KW-1133">Transmembrane helix</keyword>
<dbReference type="SUPFAM" id="SSF55874">
    <property type="entry name" value="ATPase domain of HSP90 chaperone/DNA topoisomerase II/histidine kinase"/>
    <property type="match status" value="1"/>
</dbReference>
<dbReference type="OrthoDB" id="9806130at2"/>
<dbReference type="InterPro" id="IPR003594">
    <property type="entry name" value="HATPase_dom"/>
</dbReference>
<evidence type="ECO:0000313" key="11">
    <source>
        <dbReference type="Proteomes" id="UP000297693"/>
    </source>
</evidence>
<dbReference type="PROSITE" id="PS50109">
    <property type="entry name" value="HIS_KIN"/>
    <property type="match status" value="1"/>
</dbReference>
<comment type="caution">
    <text evidence="10">The sequence shown here is derived from an EMBL/GenBank/DDBJ whole genome shotgun (WGS) entry which is preliminary data.</text>
</comment>
<dbReference type="SUPFAM" id="SSF47384">
    <property type="entry name" value="Homodimeric domain of signal transducing histidine kinase"/>
    <property type="match status" value="1"/>
</dbReference>
<organism evidence="10 11">
    <name type="scientific">Leptospira ognonensis</name>
    <dbReference type="NCBI Taxonomy" id="2484945"/>
    <lineage>
        <taxon>Bacteria</taxon>
        <taxon>Pseudomonadati</taxon>
        <taxon>Spirochaetota</taxon>
        <taxon>Spirochaetia</taxon>
        <taxon>Leptospirales</taxon>
        <taxon>Leptospiraceae</taxon>
        <taxon>Leptospira</taxon>
    </lineage>
</organism>
<keyword evidence="6 10" id="KW-0418">Kinase</keyword>
<evidence type="ECO:0000313" key="10">
    <source>
        <dbReference type="EMBL" id="TGL56491.1"/>
    </source>
</evidence>
<gene>
    <name evidence="10" type="primary">creC</name>
    <name evidence="10" type="ORF">EHQ58_17900</name>
</gene>
<dbReference type="InterPro" id="IPR005467">
    <property type="entry name" value="His_kinase_dom"/>
</dbReference>
<dbReference type="CDD" id="cd00082">
    <property type="entry name" value="HisKA"/>
    <property type="match status" value="1"/>
</dbReference>
<name>A0A4R9JVY9_9LEPT</name>
<dbReference type="Gene3D" id="3.30.565.10">
    <property type="entry name" value="Histidine kinase-like ATPase, C-terminal domain"/>
    <property type="match status" value="1"/>
</dbReference>
<dbReference type="RefSeq" id="WP_135625410.1">
    <property type="nucleotide sequence ID" value="NZ_RQGD01000046.1"/>
</dbReference>
<dbReference type="Gene3D" id="3.30.450.20">
    <property type="entry name" value="PAS domain"/>
    <property type="match status" value="1"/>
</dbReference>
<dbReference type="PANTHER" id="PTHR45436">
    <property type="entry name" value="SENSOR HISTIDINE KINASE YKOH"/>
    <property type="match status" value="1"/>
</dbReference>
<dbReference type="InterPro" id="IPR003661">
    <property type="entry name" value="HisK_dim/P_dom"/>
</dbReference>
<evidence type="ECO:0000256" key="8">
    <source>
        <dbReference type="SAM" id="Phobius"/>
    </source>
</evidence>
<evidence type="ECO:0000259" key="9">
    <source>
        <dbReference type="PROSITE" id="PS50109"/>
    </source>
</evidence>
<dbReference type="NCBIfam" id="NF008312">
    <property type="entry name" value="PRK11100.1"/>
    <property type="match status" value="1"/>
</dbReference>
<dbReference type="SMART" id="SM00387">
    <property type="entry name" value="HATPase_c"/>
    <property type="match status" value="1"/>
</dbReference>
<dbReference type="AlphaFoldDB" id="A0A4R9JVY9"/>
<evidence type="ECO:0000256" key="3">
    <source>
        <dbReference type="ARBA" id="ARBA00022553"/>
    </source>
</evidence>
<proteinExistence type="predicted"/>
<keyword evidence="8" id="KW-0472">Membrane</keyword>
<dbReference type="Proteomes" id="UP000297693">
    <property type="component" value="Unassembled WGS sequence"/>
</dbReference>
<evidence type="ECO:0000256" key="6">
    <source>
        <dbReference type="ARBA" id="ARBA00022777"/>
    </source>
</evidence>
<evidence type="ECO:0000256" key="2">
    <source>
        <dbReference type="ARBA" id="ARBA00012438"/>
    </source>
</evidence>
<reference evidence="10" key="1">
    <citation type="journal article" date="2019" name="PLoS Negl. Trop. Dis.">
        <title>Revisiting the worldwide diversity of Leptospira species in the environment.</title>
        <authorList>
            <person name="Vincent A.T."/>
            <person name="Schiettekatte O."/>
            <person name="Bourhy P."/>
            <person name="Veyrier F.J."/>
            <person name="Picardeau M."/>
        </authorList>
    </citation>
    <scope>NUCLEOTIDE SEQUENCE [LARGE SCALE GENOMIC DNA]</scope>
    <source>
        <strain evidence="10">201702476</strain>
    </source>
</reference>
<dbReference type="EMBL" id="RQGD01000046">
    <property type="protein sequence ID" value="TGL56491.1"/>
    <property type="molecule type" value="Genomic_DNA"/>
</dbReference>
<dbReference type="InterPro" id="IPR050428">
    <property type="entry name" value="TCS_sensor_his_kinase"/>
</dbReference>